<keyword evidence="7" id="KW-1185">Reference proteome</keyword>
<accession>A0ABW0SF46</accession>
<dbReference type="EMBL" id="JBHSNA010000017">
    <property type="protein sequence ID" value="MFC5567628.1"/>
    <property type="molecule type" value="Genomic_DNA"/>
</dbReference>
<comment type="caution">
    <text evidence="6">The sequence shown here is derived from an EMBL/GenBank/DDBJ whole genome shotgun (WGS) entry which is preliminary data.</text>
</comment>
<evidence type="ECO:0000313" key="7">
    <source>
        <dbReference type="Proteomes" id="UP001596056"/>
    </source>
</evidence>
<dbReference type="PRINTS" id="PR01270">
    <property type="entry name" value="HDASUPER"/>
</dbReference>
<dbReference type="RefSeq" id="WP_377110268.1">
    <property type="nucleotide sequence ID" value="NZ_JAGGJP010000016.1"/>
</dbReference>
<protein>
    <recommendedName>
        <fullName evidence="3">Acetoin utilization protein AcuC</fullName>
    </recommendedName>
</protein>
<comment type="similarity">
    <text evidence="2">Belongs to the histone deacetylase family.</text>
</comment>
<name>A0ABW0SF46_9RHOB</name>
<gene>
    <name evidence="6" type="ORF">ACFPOC_14540</name>
</gene>
<evidence type="ECO:0000256" key="3">
    <source>
        <dbReference type="ARBA" id="ARBA00020218"/>
    </source>
</evidence>
<dbReference type="InterPro" id="IPR023801">
    <property type="entry name" value="His_deacetylse_dom"/>
</dbReference>
<evidence type="ECO:0000256" key="2">
    <source>
        <dbReference type="ARBA" id="ARBA00005947"/>
    </source>
</evidence>
<keyword evidence="4" id="KW-0006">Acetoin catabolism</keyword>
<dbReference type="InterPro" id="IPR037138">
    <property type="entry name" value="His_deacetylse_dom_sf"/>
</dbReference>
<evidence type="ECO:0000259" key="5">
    <source>
        <dbReference type="Pfam" id="PF00850"/>
    </source>
</evidence>
<dbReference type="PANTHER" id="PTHR10625:SF10">
    <property type="entry name" value="HISTONE DEACETYLASE HDAC1"/>
    <property type="match status" value="1"/>
</dbReference>
<dbReference type="InterPro" id="IPR000286">
    <property type="entry name" value="HDACs"/>
</dbReference>
<reference evidence="7" key="1">
    <citation type="journal article" date="2019" name="Int. J. Syst. Evol. Microbiol.">
        <title>The Global Catalogue of Microorganisms (GCM) 10K type strain sequencing project: providing services to taxonomists for standard genome sequencing and annotation.</title>
        <authorList>
            <consortium name="The Broad Institute Genomics Platform"/>
            <consortium name="The Broad Institute Genome Sequencing Center for Infectious Disease"/>
            <person name="Wu L."/>
            <person name="Ma J."/>
        </authorList>
    </citation>
    <scope>NUCLEOTIDE SEQUENCE [LARGE SCALE GENOMIC DNA]</scope>
    <source>
        <strain evidence="7">KACC 11588</strain>
    </source>
</reference>
<dbReference type="InterPro" id="IPR023696">
    <property type="entry name" value="Ureohydrolase_dom_sf"/>
</dbReference>
<evidence type="ECO:0000313" key="6">
    <source>
        <dbReference type="EMBL" id="MFC5567628.1"/>
    </source>
</evidence>
<evidence type="ECO:0000256" key="1">
    <source>
        <dbReference type="ARBA" id="ARBA00005101"/>
    </source>
</evidence>
<proteinExistence type="inferred from homology"/>
<comment type="pathway">
    <text evidence="1">Ketone degradation; acetoin degradation.</text>
</comment>
<dbReference type="InterPro" id="IPR003085">
    <property type="entry name" value="AcuC"/>
</dbReference>
<organism evidence="6 7">
    <name type="scientific">Rubellimicrobium aerolatum</name>
    <dbReference type="NCBI Taxonomy" id="490979"/>
    <lineage>
        <taxon>Bacteria</taxon>
        <taxon>Pseudomonadati</taxon>
        <taxon>Pseudomonadota</taxon>
        <taxon>Alphaproteobacteria</taxon>
        <taxon>Rhodobacterales</taxon>
        <taxon>Roseobacteraceae</taxon>
        <taxon>Rubellimicrobium</taxon>
    </lineage>
</organism>
<dbReference type="PANTHER" id="PTHR10625">
    <property type="entry name" value="HISTONE DEACETYLASE HDAC1-RELATED"/>
    <property type="match status" value="1"/>
</dbReference>
<dbReference type="Pfam" id="PF00850">
    <property type="entry name" value="Hist_deacetyl"/>
    <property type="match status" value="1"/>
</dbReference>
<sequence>MTPLLIGSEIYRGSSYGPWHPLRIPRVSTVMDLARALGWLPPDRYRASPRAKASALTVWHTPAYVAALERAEAAQAVDEATRARHALGTPSNPVFPEMFRRPATGVGGVMLAAELLRDGGAVHVPGGGTHHALPDRANGFCYLNDPVFAILALKAQGARRVAYVDIDAHHCDGVEHAFASDPDTLLVSTHEEGRWPRTGTLADRGIGNAFNLPLPRGFHDDDMARVRDALILPAVAAFRPDAVVLQSGSDAILEDPQSRLALSNNAHAGVLAGLRPLAPRFLLLGGGGYNPWSVGRCWTRLWGTLAGHEAPDRLPPEAEAVLRALRWDRRGGGRPVTPPEPWVTTLADPWRGGPPTEGVAERLRDLSDRLRAWA</sequence>
<feature type="domain" description="Histone deacetylase" evidence="5">
    <location>
        <begin position="20"/>
        <end position="304"/>
    </location>
</feature>
<dbReference type="SUPFAM" id="SSF52768">
    <property type="entry name" value="Arginase/deacetylase"/>
    <property type="match status" value="1"/>
</dbReference>
<dbReference type="Gene3D" id="3.40.800.20">
    <property type="entry name" value="Histone deacetylase domain"/>
    <property type="match status" value="1"/>
</dbReference>
<dbReference type="CDD" id="cd09994">
    <property type="entry name" value="HDAC_AcuC_like"/>
    <property type="match status" value="1"/>
</dbReference>
<dbReference type="Proteomes" id="UP001596056">
    <property type="component" value="Unassembled WGS sequence"/>
</dbReference>
<evidence type="ECO:0000256" key="4">
    <source>
        <dbReference type="ARBA" id="ARBA00022627"/>
    </source>
</evidence>